<dbReference type="InterPro" id="IPR021765">
    <property type="entry name" value="UstYa-like"/>
</dbReference>
<dbReference type="EMBL" id="ML732171">
    <property type="protein sequence ID" value="KAB8077224.1"/>
    <property type="molecule type" value="Genomic_DNA"/>
</dbReference>
<comment type="similarity">
    <text evidence="1">Belongs to the ustYa family.</text>
</comment>
<dbReference type="PANTHER" id="PTHR33365:SF14">
    <property type="entry name" value="TAT PATHWAY SIGNAL SEQUENCE"/>
    <property type="match status" value="1"/>
</dbReference>
<evidence type="ECO:0000256" key="1">
    <source>
        <dbReference type="ARBA" id="ARBA00035112"/>
    </source>
</evidence>
<keyword evidence="3" id="KW-1133">Transmembrane helix</keyword>
<evidence type="ECO:0000256" key="2">
    <source>
        <dbReference type="SAM" id="MobiDB-lite"/>
    </source>
</evidence>
<evidence type="ECO:0000256" key="3">
    <source>
        <dbReference type="SAM" id="Phobius"/>
    </source>
</evidence>
<dbReference type="Proteomes" id="UP000326565">
    <property type="component" value="Unassembled WGS sequence"/>
</dbReference>
<protein>
    <recommendedName>
        <fullName evidence="6">Tat pathway signal sequence</fullName>
    </recommendedName>
</protein>
<organism evidence="4 5">
    <name type="scientific">Aspergillus leporis</name>
    <dbReference type="NCBI Taxonomy" id="41062"/>
    <lineage>
        <taxon>Eukaryota</taxon>
        <taxon>Fungi</taxon>
        <taxon>Dikarya</taxon>
        <taxon>Ascomycota</taxon>
        <taxon>Pezizomycotina</taxon>
        <taxon>Eurotiomycetes</taxon>
        <taxon>Eurotiomycetidae</taxon>
        <taxon>Eurotiales</taxon>
        <taxon>Aspergillaceae</taxon>
        <taxon>Aspergillus</taxon>
        <taxon>Aspergillus subgen. Circumdati</taxon>
    </lineage>
</organism>
<dbReference type="OrthoDB" id="3687641at2759"/>
<keyword evidence="3" id="KW-0472">Membrane</keyword>
<name>A0A5N5XCH1_9EURO</name>
<dbReference type="PANTHER" id="PTHR33365">
    <property type="entry name" value="YALI0B05434P"/>
    <property type="match status" value="1"/>
</dbReference>
<accession>A0A5N5XCH1</accession>
<dbReference type="GO" id="GO:0043386">
    <property type="term" value="P:mycotoxin biosynthetic process"/>
    <property type="evidence" value="ECO:0007669"/>
    <property type="project" value="InterPro"/>
</dbReference>
<evidence type="ECO:0008006" key="6">
    <source>
        <dbReference type="Google" id="ProtNLM"/>
    </source>
</evidence>
<feature type="compositionally biased region" description="Basic and acidic residues" evidence="2">
    <location>
        <begin position="13"/>
        <end position="22"/>
    </location>
</feature>
<evidence type="ECO:0000313" key="4">
    <source>
        <dbReference type="EMBL" id="KAB8077224.1"/>
    </source>
</evidence>
<feature type="transmembrane region" description="Helical" evidence="3">
    <location>
        <begin position="61"/>
        <end position="80"/>
    </location>
</feature>
<keyword evidence="3" id="KW-0812">Transmembrane</keyword>
<proteinExistence type="inferred from homology"/>
<evidence type="ECO:0000313" key="5">
    <source>
        <dbReference type="Proteomes" id="UP000326565"/>
    </source>
</evidence>
<dbReference type="AlphaFoldDB" id="A0A5N5XCH1"/>
<keyword evidence="5" id="KW-1185">Reference proteome</keyword>
<dbReference type="Pfam" id="PF11807">
    <property type="entry name" value="UstYa"/>
    <property type="match status" value="1"/>
</dbReference>
<reference evidence="4 5" key="1">
    <citation type="submission" date="2019-04" db="EMBL/GenBank/DDBJ databases">
        <title>Friends and foes A comparative genomics study of 23 Aspergillus species from section Flavi.</title>
        <authorList>
            <consortium name="DOE Joint Genome Institute"/>
            <person name="Kjaerbolling I."/>
            <person name="Vesth T."/>
            <person name="Frisvad J.C."/>
            <person name="Nybo J.L."/>
            <person name="Theobald S."/>
            <person name="Kildgaard S."/>
            <person name="Isbrandt T."/>
            <person name="Kuo A."/>
            <person name="Sato A."/>
            <person name="Lyhne E.K."/>
            <person name="Kogle M.E."/>
            <person name="Wiebenga A."/>
            <person name="Kun R.S."/>
            <person name="Lubbers R.J."/>
            <person name="Makela M.R."/>
            <person name="Barry K."/>
            <person name="Chovatia M."/>
            <person name="Clum A."/>
            <person name="Daum C."/>
            <person name="Haridas S."/>
            <person name="He G."/>
            <person name="LaButti K."/>
            <person name="Lipzen A."/>
            <person name="Mondo S."/>
            <person name="Riley R."/>
            <person name="Salamov A."/>
            <person name="Simmons B.A."/>
            <person name="Magnuson J.K."/>
            <person name="Henrissat B."/>
            <person name="Mortensen U.H."/>
            <person name="Larsen T.O."/>
            <person name="Devries R.P."/>
            <person name="Grigoriev I.V."/>
            <person name="Machida M."/>
            <person name="Baker S.E."/>
            <person name="Andersen M.R."/>
        </authorList>
    </citation>
    <scope>NUCLEOTIDE SEQUENCE [LARGE SCALE GENOMIC DNA]</scope>
    <source>
        <strain evidence="4 5">CBS 151.66</strain>
    </source>
</reference>
<feature type="region of interest" description="Disordered" evidence="2">
    <location>
        <begin position="1"/>
        <end position="22"/>
    </location>
</feature>
<gene>
    <name evidence="4" type="ORF">BDV29DRAFT_199194</name>
</gene>
<sequence>MSRLDQVPLGEDNDSHHSNTRKDLEKPLLTNWDSNNDYSPTISDLDLRESPRRWPRLRAPIVWLTVVNIVIFLASIFFLISPLSSQICLNHLSDQDKWRSTSNYAPLFDRFDIPKTIQTPNGSLYDTYPPSILRIPKGDEADKEWFRIGTGVMPIIITSDEIRNLGKDPSVAVKIPEEHGYGNDAYIAQTEVFHLLHCIDMLRKEISYEYYYFPKFGNNPDAQHVAHIGHCIDILAQSIKCSSSVDVILFNWVEGWDQPFPDFANQHVCRDFEALLEYVNENSVPRPVWKTMKEPPAGYVRLPEPAPAKVPGVDQE</sequence>